<gene>
    <name evidence="2" type="ORF">WKW79_35335</name>
</gene>
<sequence>MRKFFQRPQARQSAPEPTEVSRPSPPPDIRPMRVGADNNKLAAPEFADTVVSELSDLEAHALCAREGIPVFWRREGHRRTD</sequence>
<dbReference type="EMBL" id="JBBKZS010000041">
    <property type="protein sequence ID" value="MEJ8859868.1"/>
    <property type="molecule type" value="Genomic_DNA"/>
</dbReference>
<evidence type="ECO:0000256" key="1">
    <source>
        <dbReference type="SAM" id="MobiDB-lite"/>
    </source>
</evidence>
<accession>A0ABU8XLB6</accession>
<dbReference type="Proteomes" id="UP001367030">
    <property type="component" value="Unassembled WGS sequence"/>
</dbReference>
<keyword evidence="3" id="KW-1185">Reference proteome</keyword>
<proteinExistence type="predicted"/>
<dbReference type="RefSeq" id="WP_340339901.1">
    <property type="nucleotide sequence ID" value="NZ_JBBKZS010000041.1"/>
</dbReference>
<feature type="region of interest" description="Disordered" evidence="1">
    <location>
        <begin position="1"/>
        <end position="38"/>
    </location>
</feature>
<comment type="caution">
    <text evidence="2">The sequence shown here is derived from an EMBL/GenBank/DDBJ whole genome shotgun (WGS) entry which is preliminary data.</text>
</comment>
<organism evidence="2 3">
    <name type="scientific">Variovorax robiniae</name>
    <dbReference type="NCBI Taxonomy" id="1836199"/>
    <lineage>
        <taxon>Bacteria</taxon>
        <taxon>Pseudomonadati</taxon>
        <taxon>Pseudomonadota</taxon>
        <taxon>Betaproteobacteria</taxon>
        <taxon>Burkholderiales</taxon>
        <taxon>Comamonadaceae</taxon>
        <taxon>Variovorax</taxon>
    </lineage>
</organism>
<reference evidence="2 3" key="1">
    <citation type="submission" date="2024-03" db="EMBL/GenBank/DDBJ databases">
        <title>Novel species of the genus Variovorax.</title>
        <authorList>
            <person name="Liu Q."/>
            <person name="Xin Y.-H."/>
        </authorList>
    </citation>
    <scope>NUCLEOTIDE SEQUENCE [LARGE SCALE GENOMIC DNA]</scope>
    <source>
        <strain evidence="2 3">KACC 18901</strain>
    </source>
</reference>
<evidence type="ECO:0000313" key="2">
    <source>
        <dbReference type="EMBL" id="MEJ8859868.1"/>
    </source>
</evidence>
<evidence type="ECO:0000313" key="3">
    <source>
        <dbReference type="Proteomes" id="UP001367030"/>
    </source>
</evidence>
<protein>
    <submittedName>
        <fullName evidence="2">Uncharacterized protein</fullName>
    </submittedName>
</protein>
<name>A0ABU8XLB6_9BURK</name>